<dbReference type="SUPFAM" id="SSF51215">
    <property type="entry name" value="Regulatory protein AraC"/>
    <property type="match status" value="1"/>
</dbReference>
<dbReference type="EMBL" id="QSON01000002">
    <property type="protein sequence ID" value="RGJ06857.1"/>
    <property type="molecule type" value="Genomic_DNA"/>
</dbReference>
<name>A0A174GPS3_9FIRM</name>
<gene>
    <name evidence="5" type="primary">araC_7</name>
    <name evidence="6" type="ORF">DWX31_10005</name>
    <name evidence="8" type="ORF">DXC39_03910</name>
    <name evidence="7" type="ORF">DXD79_06130</name>
    <name evidence="5" type="ORF">ERS852407_03449</name>
</gene>
<reference evidence="5 9" key="1">
    <citation type="submission" date="2015-09" db="EMBL/GenBank/DDBJ databases">
        <authorList>
            <consortium name="Pathogen Informatics"/>
        </authorList>
    </citation>
    <scope>NUCLEOTIDE SEQUENCE [LARGE SCALE GENOMIC DNA]</scope>
    <source>
        <strain evidence="5 9">2789STDY5608850</strain>
    </source>
</reference>
<dbReference type="AlphaFoldDB" id="A0A174GPS3"/>
<evidence type="ECO:0000313" key="8">
    <source>
        <dbReference type="EMBL" id="RGM09103.1"/>
    </source>
</evidence>
<organism evidence="5 9">
    <name type="scientific">Hungatella hathewayi</name>
    <dbReference type="NCBI Taxonomy" id="154046"/>
    <lineage>
        <taxon>Bacteria</taxon>
        <taxon>Bacillati</taxon>
        <taxon>Bacillota</taxon>
        <taxon>Clostridia</taxon>
        <taxon>Lachnospirales</taxon>
        <taxon>Lachnospiraceae</taxon>
        <taxon>Hungatella</taxon>
    </lineage>
</organism>
<dbReference type="PANTHER" id="PTHR46796">
    <property type="entry name" value="HTH-TYPE TRANSCRIPTIONAL ACTIVATOR RHAS-RELATED"/>
    <property type="match status" value="1"/>
</dbReference>
<dbReference type="GO" id="GO:0003700">
    <property type="term" value="F:DNA-binding transcription factor activity"/>
    <property type="evidence" value="ECO:0007669"/>
    <property type="project" value="InterPro"/>
</dbReference>
<evidence type="ECO:0000313" key="7">
    <source>
        <dbReference type="EMBL" id="RGJ06857.1"/>
    </source>
</evidence>
<evidence type="ECO:0000313" key="9">
    <source>
        <dbReference type="Proteomes" id="UP000095651"/>
    </source>
</evidence>
<dbReference type="EMBL" id="QSSQ01000001">
    <property type="protein sequence ID" value="RGM09103.1"/>
    <property type="molecule type" value="Genomic_DNA"/>
</dbReference>
<sequence>MTTSQEQRHIFYDSCLGIEAYQLSGIVQKFPNHFHECYVIGFIEGGCRHLWCRGSEYDLSRGDLILFNPKDNHFCSPMNGELLDYRALNIPVPVMKKAAADITGKEFVPQFTVNVVYHSDITTSLADVYNAIVTDASPFEKEEAFFFLLEQILKEHSAPYEEHNGVFLDSAIADTCEYLKEHYSENITLEELTEQIHLSKSWLLHTFTKQTGVSPYRYLQSIRLEEAKKLLEQAVPPIDAAARAGFTDQSHFTRFFKDFTGLTPKQYQKIFTESGRDTTAGTEE</sequence>
<dbReference type="InterPro" id="IPR050204">
    <property type="entry name" value="AraC_XylS_family_regulators"/>
</dbReference>
<dbReference type="EMBL" id="CYZE01000009">
    <property type="protein sequence ID" value="CUO63971.1"/>
    <property type="molecule type" value="Genomic_DNA"/>
</dbReference>
<dbReference type="Pfam" id="PF12833">
    <property type="entry name" value="HTH_18"/>
    <property type="match status" value="1"/>
</dbReference>
<evidence type="ECO:0000313" key="10">
    <source>
        <dbReference type="Proteomes" id="UP000261023"/>
    </source>
</evidence>
<dbReference type="Proteomes" id="UP000095651">
    <property type="component" value="Unassembled WGS sequence"/>
</dbReference>
<keyword evidence="2 5" id="KW-0238">DNA-binding</keyword>
<evidence type="ECO:0000313" key="11">
    <source>
        <dbReference type="Proteomes" id="UP000261257"/>
    </source>
</evidence>
<dbReference type="Proteomes" id="UP000263014">
    <property type="component" value="Unassembled WGS sequence"/>
</dbReference>
<dbReference type="RefSeq" id="WP_002603429.1">
    <property type="nucleotide sequence ID" value="NZ_CABIXC010000009.1"/>
</dbReference>
<evidence type="ECO:0000256" key="1">
    <source>
        <dbReference type="ARBA" id="ARBA00023015"/>
    </source>
</evidence>
<dbReference type="InterPro" id="IPR003313">
    <property type="entry name" value="AraC-bd"/>
</dbReference>
<feature type="domain" description="HTH araC/xylS-type" evidence="4">
    <location>
        <begin position="173"/>
        <end position="270"/>
    </location>
</feature>
<dbReference type="Proteomes" id="UP000261257">
    <property type="component" value="Unassembled WGS sequence"/>
</dbReference>
<evidence type="ECO:0000313" key="12">
    <source>
        <dbReference type="Proteomes" id="UP000263014"/>
    </source>
</evidence>
<dbReference type="InterPro" id="IPR037923">
    <property type="entry name" value="HTH-like"/>
</dbReference>
<dbReference type="OrthoDB" id="183331at2"/>
<dbReference type="Proteomes" id="UP000261023">
    <property type="component" value="Unassembled WGS sequence"/>
</dbReference>
<accession>A0A174GPS3</accession>
<keyword evidence="3" id="KW-0804">Transcription</keyword>
<keyword evidence="1" id="KW-0805">Transcription regulation</keyword>
<dbReference type="GO" id="GO:0043565">
    <property type="term" value="F:sequence-specific DNA binding"/>
    <property type="evidence" value="ECO:0007669"/>
    <property type="project" value="InterPro"/>
</dbReference>
<dbReference type="PROSITE" id="PS01124">
    <property type="entry name" value="HTH_ARAC_FAMILY_2"/>
    <property type="match status" value="1"/>
</dbReference>
<evidence type="ECO:0000256" key="3">
    <source>
        <dbReference type="ARBA" id="ARBA00023163"/>
    </source>
</evidence>
<dbReference type="Pfam" id="PF02311">
    <property type="entry name" value="AraC_binding"/>
    <property type="match status" value="1"/>
</dbReference>
<proteinExistence type="predicted"/>
<protein>
    <submittedName>
        <fullName evidence="6">AraC family transcriptional regulator</fullName>
    </submittedName>
    <submittedName>
        <fullName evidence="5">DNA-binding domain-containing protein, AraC-type</fullName>
    </submittedName>
</protein>
<evidence type="ECO:0000259" key="4">
    <source>
        <dbReference type="PROSITE" id="PS01124"/>
    </source>
</evidence>
<dbReference type="InterPro" id="IPR018060">
    <property type="entry name" value="HTH_AraC"/>
</dbReference>
<dbReference type="InterPro" id="IPR009057">
    <property type="entry name" value="Homeodomain-like_sf"/>
</dbReference>
<dbReference type="SUPFAM" id="SSF46689">
    <property type="entry name" value="Homeodomain-like"/>
    <property type="match status" value="2"/>
</dbReference>
<dbReference type="PANTHER" id="PTHR46796:SF2">
    <property type="entry name" value="TRANSCRIPTIONAL REGULATORY PROTEIN"/>
    <property type="match status" value="1"/>
</dbReference>
<dbReference type="Gene3D" id="1.10.10.60">
    <property type="entry name" value="Homeodomain-like"/>
    <property type="match status" value="2"/>
</dbReference>
<evidence type="ECO:0000313" key="6">
    <source>
        <dbReference type="EMBL" id="RGD70584.1"/>
    </source>
</evidence>
<evidence type="ECO:0000313" key="5">
    <source>
        <dbReference type="EMBL" id="CUO63971.1"/>
    </source>
</evidence>
<reference evidence="10 11" key="2">
    <citation type="submission" date="2018-08" db="EMBL/GenBank/DDBJ databases">
        <title>A genome reference for cultivated species of the human gut microbiota.</title>
        <authorList>
            <person name="Zou Y."/>
            <person name="Xue W."/>
            <person name="Luo G."/>
        </authorList>
    </citation>
    <scope>NUCLEOTIDE SEQUENCE [LARGE SCALE GENOMIC DNA]</scope>
    <source>
        <strain evidence="6 10">AF19-13AC</strain>
        <strain evidence="8 11">TF05-11AC</strain>
        <strain evidence="7 12">TM09-12</strain>
    </source>
</reference>
<dbReference type="SMART" id="SM00342">
    <property type="entry name" value="HTH_ARAC"/>
    <property type="match status" value="1"/>
</dbReference>
<evidence type="ECO:0000256" key="2">
    <source>
        <dbReference type="ARBA" id="ARBA00023125"/>
    </source>
</evidence>
<dbReference type="EMBL" id="QTJW01000006">
    <property type="protein sequence ID" value="RGD70584.1"/>
    <property type="molecule type" value="Genomic_DNA"/>
</dbReference>